<proteinExistence type="inferred from homology"/>
<comment type="caution">
    <text evidence="11">The sequence shown here is derived from an EMBL/GenBank/DDBJ whole genome shotgun (WGS) entry which is preliminary data.</text>
</comment>
<dbReference type="EMBL" id="JAFHDT010000001">
    <property type="protein sequence ID" value="KAI7815000.1"/>
    <property type="molecule type" value="Genomic_DNA"/>
</dbReference>
<dbReference type="InterPro" id="IPR008271">
    <property type="entry name" value="Ser/Thr_kinase_AS"/>
</dbReference>
<dbReference type="InterPro" id="IPR000719">
    <property type="entry name" value="Prot_kinase_dom"/>
</dbReference>
<dbReference type="EC" id="2.7.11.1" evidence="2"/>
<dbReference type="SMART" id="SM00220">
    <property type="entry name" value="S_TKc"/>
    <property type="match status" value="1"/>
</dbReference>
<dbReference type="PANTHER" id="PTHR22984:SF11">
    <property type="entry name" value="AURORA KINASE-RELATED"/>
    <property type="match status" value="1"/>
</dbReference>
<keyword evidence="4" id="KW-0808">Transferase</keyword>
<feature type="non-terminal residue" evidence="11">
    <location>
        <position position="181"/>
    </location>
</feature>
<evidence type="ECO:0000256" key="5">
    <source>
        <dbReference type="ARBA" id="ARBA00022741"/>
    </source>
</evidence>
<dbReference type="InterPro" id="IPR011009">
    <property type="entry name" value="Kinase-like_dom_sf"/>
</dbReference>
<evidence type="ECO:0000256" key="3">
    <source>
        <dbReference type="ARBA" id="ARBA00022527"/>
    </source>
</evidence>
<evidence type="ECO:0000256" key="9">
    <source>
        <dbReference type="ARBA" id="ARBA00048679"/>
    </source>
</evidence>
<dbReference type="GO" id="GO:0004674">
    <property type="term" value="F:protein serine/threonine kinase activity"/>
    <property type="evidence" value="ECO:0007669"/>
    <property type="project" value="UniProtKB-KW"/>
</dbReference>
<feature type="domain" description="Protein kinase" evidence="10">
    <location>
        <begin position="1"/>
        <end position="173"/>
    </location>
</feature>
<comment type="similarity">
    <text evidence="1">Belongs to the protein kinase superfamily. CAMK Ser/Thr protein kinase family. PIM subfamily.</text>
</comment>
<dbReference type="InterPro" id="IPR051138">
    <property type="entry name" value="PIM_Ser/Thr_kinase"/>
</dbReference>
<dbReference type="PROSITE" id="PS50011">
    <property type="entry name" value="PROTEIN_KINASE_DOM"/>
    <property type="match status" value="1"/>
</dbReference>
<evidence type="ECO:0000256" key="1">
    <source>
        <dbReference type="ARBA" id="ARBA00005505"/>
    </source>
</evidence>
<gene>
    <name evidence="11" type="ORF">IRJ41_024702</name>
</gene>
<dbReference type="GO" id="GO:0005737">
    <property type="term" value="C:cytoplasm"/>
    <property type="evidence" value="ECO:0007669"/>
    <property type="project" value="TreeGrafter"/>
</dbReference>
<keyword evidence="12" id="KW-1185">Reference proteome</keyword>
<keyword evidence="5" id="KW-0547">Nucleotide-binding</keyword>
<dbReference type="Proteomes" id="UP001059041">
    <property type="component" value="Linkage Group LG1"/>
</dbReference>
<accession>A0A9W7X7A4</accession>
<evidence type="ECO:0000313" key="11">
    <source>
        <dbReference type="EMBL" id="KAI7815000.1"/>
    </source>
</evidence>
<dbReference type="AlphaFoldDB" id="A0A9W7X7A4"/>
<keyword evidence="6 11" id="KW-0418">Kinase</keyword>
<comment type="catalytic activity">
    <reaction evidence="8">
        <text>L-threonyl-[protein] + ATP = O-phospho-L-threonyl-[protein] + ADP + H(+)</text>
        <dbReference type="Rhea" id="RHEA:46608"/>
        <dbReference type="Rhea" id="RHEA-COMP:11060"/>
        <dbReference type="Rhea" id="RHEA-COMP:11605"/>
        <dbReference type="ChEBI" id="CHEBI:15378"/>
        <dbReference type="ChEBI" id="CHEBI:30013"/>
        <dbReference type="ChEBI" id="CHEBI:30616"/>
        <dbReference type="ChEBI" id="CHEBI:61977"/>
        <dbReference type="ChEBI" id="CHEBI:456216"/>
        <dbReference type="EC" id="2.7.11.1"/>
    </reaction>
</comment>
<dbReference type="PANTHER" id="PTHR22984">
    <property type="entry name" value="SERINE/THREONINE-PROTEIN KINASE PIM"/>
    <property type="match status" value="1"/>
</dbReference>
<evidence type="ECO:0000256" key="7">
    <source>
        <dbReference type="ARBA" id="ARBA00022840"/>
    </source>
</evidence>
<dbReference type="Gene3D" id="1.10.510.10">
    <property type="entry name" value="Transferase(Phosphotransferase) domain 1"/>
    <property type="match status" value="1"/>
</dbReference>
<reference evidence="11" key="1">
    <citation type="submission" date="2021-02" db="EMBL/GenBank/DDBJ databases">
        <title>Comparative genomics reveals that relaxation of natural selection precedes convergent phenotypic evolution of cavefish.</title>
        <authorList>
            <person name="Peng Z."/>
        </authorList>
    </citation>
    <scope>NUCLEOTIDE SEQUENCE</scope>
    <source>
        <tissue evidence="11">Muscle</tissue>
    </source>
</reference>
<name>A0A9W7X7A4_TRIRA</name>
<evidence type="ECO:0000256" key="2">
    <source>
        <dbReference type="ARBA" id="ARBA00012513"/>
    </source>
</evidence>
<dbReference type="SUPFAM" id="SSF56112">
    <property type="entry name" value="Protein kinase-like (PK-like)"/>
    <property type="match status" value="1"/>
</dbReference>
<evidence type="ECO:0000313" key="12">
    <source>
        <dbReference type="Proteomes" id="UP001059041"/>
    </source>
</evidence>
<dbReference type="GO" id="GO:0043066">
    <property type="term" value="P:negative regulation of apoptotic process"/>
    <property type="evidence" value="ECO:0007669"/>
    <property type="project" value="TreeGrafter"/>
</dbReference>
<dbReference type="GO" id="GO:0007346">
    <property type="term" value="P:regulation of mitotic cell cycle"/>
    <property type="evidence" value="ECO:0007669"/>
    <property type="project" value="TreeGrafter"/>
</dbReference>
<sequence>VLERPFPCMDVKHFVKQNGGTVTEKIARLILRQAAEAAEVCCKRGVFHRDIKMENLLINTKTLEVKMIDFGCGDLLKSSTYEEFMGTWKYASPEWLEKGEYHGKPATVYSLGVLLFVMLCGKFPGLRDRFLINEWFWSKEGLTQECCRFVVDCLQEKPEERIDLEMIRYHKWFQVLRCLYT</sequence>
<organism evidence="11 12">
    <name type="scientific">Triplophysa rosa</name>
    <name type="common">Cave loach</name>
    <dbReference type="NCBI Taxonomy" id="992332"/>
    <lineage>
        <taxon>Eukaryota</taxon>
        <taxon>Metazoa</taxon>
        <taxon>Chordata</taxon>
        <taxon>Craniata</taxon>
        <taxon>Vertebrata</taxon>
        <taxon>Euteleostomi</taxon>
        <taxon>Actinopterygii</taxon>
        <taxon>Neopterygii</taxon>
        <taxon>Teleostei</taxon>
        <taxon>Ostariophysi</taxon>
        <taxon>Cypriniformes</taxon>
        <taxon>Nemacheilidae</taxon>
        <taxon>Triplophysa</taxon>
    </lineage>
</organism>
<dbReference type="PROSITE" id="PS00108">
    <property type="entry name" value="PROTEIN_KINASE_ST"/>
    <property type="match status" value="1"/>
</dbReference>
<evidence type="ECO:0000256" key="8">
    <source>
        <dbReference type="ARBA" id="ARBA00047899"/>
    </source>
</evidence>
<evidence type="ECO:0000256" key="6">
    <source>
        <dbReference type="ARBA" id="ARBA00022777"/>
    </source>
</evidence>
<comment type="catalytic activity">
    <reaction evidence="9">
        <text>L-seryl-[protein] + ATP = O-phospho-L-seryl-[protein] + ADP + H(+)</text>
        <dbReference type="Rhea" id="RHEA:17989"/>
        <dbReference type="Rhea" id="RHEA-COMP:9863"/>
        <dbReference type="Rhea" id="RHEA-COMP:11604"/>
        <dbReference type="ChEBI" id="CHEBI:15378"/>
        <dbReference type="ChEBI" id="CHEBI:29999"/>
        <dbReference type="ChEBI" id="CHEBI:30616"/>
        <dbReference type="ChEBI" id="CHEBI:83421"/>
        <dbReference type="ChEBI" id="CHEBI:456216"/>
        <dbReference type="EC" id="2.7.11.1"/>
    </reaction>
</comment>
<protein>
    <recommendedName>
        <fullName evidence="2">non-specific serine/threonine protein kinase</fullName>
        <ecNumber evidence="2">2.7.11.1</ecNumber>
    </recommendedName>
</protein>
<evidence type="ECO:0000259" key="10">
    <source>
        <dbReference type="PROSITE" id="PS50011"/>
    </source>
</evidence>
<dbReference type="GO" id="GO:0005524">
    <property type="term" value="F:ATP binding"/>
    <property type="evidence" value="ECO:0007669"/>
    <property type="project" value="UniProtKB-KW"/>
</dbReference>
<keyword evidence="7" id="KW-0067">ATP-binding</keyword>
<keyword evidence="3" id="KW-0723">Serine/threonine-protein kinase</keyword>
<dbReference type="FunFam" id="1.10.510.10:FF:000392">
    <property type="entry name" value="Pim proto-oncogene, serine/threonine kinase,-related 152"/>
    <property type="match status" value="1"/>
</dbReference>
<evidence type="ECO:0000256" key="4">
    <source>
        <dbReference type="ARBA" id="ARBA00022679"/>
    </source>
</evidence>
<dbReference type="Pfam" id="PF00069">
    <property type="entry name" value="Pkinase"/>
    <property type="match status" value="1"/>
</dbReference>